<evidence type="ECO:0000313" key="1">
    <source>
        <dbReference type="EMBL" id="EQD67431.1"/>
    </source>
</evidence>
<comment type="caution">
    <text evidence="1">The sequence shown here is derived from an EMBL/GenBank/DDBJ whole genome shotgun (WGS) entry which is preliminary data.</text>
</comment>
<organism evidence="1">
    <name type="scientific">mine drainage metagenome</name>
    <dbReference type="NCBI Taxonomy" id="410659"/>
    <lineage>
        <taxon>unclassified sequences</taxon>
        <taxon>metagenomes</taxon>
        <taxon>ecological metagenomes</taxon>
    </lineage>
</organism>
<sequence length="36" mass="3954">PLYTARELAHQLTDSGAEAIVVLENFAHIVEQIAPH</sequence>
<gene>
    <name evidence="1" type="ORF">B1A_07718</name>
</gene>
<name>T1B3I7_9ZZZZ</name>
<protein>
    <submittedName>
        <fullName evidence="1">Uncharacterized protein</fullName>
    </submittedName>
</protein>
<dbReference type="EMBL" id="AUZX01005542">
    <property type="protein sequence ID" value="EQD67431.1"/>
    <property type="molecule type" value="Genomic_DNA"/>
</dbReference>
<reference evidence="1" key="1">
    <citation type="submission" date="2013-08" db="EMBL/GenBank/DDBJ databases">
        <authorList>
            <person name="Mendez C."/>
            <person name="Richter M."/>
            <person name="Ferrer M."/>
            <person name="Sanchez J."/>
        </authorList>
    </citation>
    <scope>NUCLEOTIDE SEQUENCE</scope>
</reference>
<proteinExistence type="predicted"/>
<accession>T1B3I7</accession>
<dbReference type="AlphaFoldDB" id="T1B3I7"/>
<reference evidence="1" key="2">
    <citation type="journal article" date="2014" name="ISME J.">
        <title>Microbial stratification in low pH oxic and suboxic macroscopic growths along an acid mine drainage.</title>
        <authorList>
            <person name="Mendez-Garcia C."/>
            <person name="Mesa V."/>
            <person name="Sprenger R.R."/>
            <person name="Richter M."/>
            <person name="Diez M.S."/>
            <person name="Solano J."/>
            <person name="Bargiela R."/>
            <person name="Golyshina O.V."/>
            <person name="Manteca A."/>
            <person name="Ramos J.L."/>
            <person name="Gallego J.R."/>
            <person name="Llorente I."/>
            <person name="Martins Dos Santos V.A."/>
            <person name="Jensen O.N."/>
            <person name="Pelaez A.I."/>
            <person name="Sanchez J."/>
            <person name="Ferrer M."/>
        </authorList>
    </citation>
    <scope>NUCLEOTIDE SEQUENCE</scope>
</reference>
<feature type="non-terminal residue" evidence="1">
    <location>
        <position position="1"/>
    </location>
</feature>